<evidence type="ECO:0000256" key="5">
    <source>
        <dbReference type="ARBA" id="ARBA00022755"/>
    </source>
</evidence>
<dbReference type="GO" id="GO:0005829">
    <property type="term" value="C:cytosol"/>
    <property type="evidence" value="ECO:0007669"/>
    <property type="project" value="TreeGrafter"/>
</dbReference>
<dbReference type="Proteomes" id="UP000053947">
    <property type="component" value="Unassembled WGS sequence"/>
</dbReference>
<protein>
    <recommendedName>
        <fullName evidence="10">Bifunctional purine biosynthesis protein PurH</fullName>
    </recommendedName>
    <domain>
        <recommendedName>
            <fullName evidence="10">Phosphoribosylaminoimidazolecarboxamide formyltransferase</fullName>
            <ecNumber evidence="10">2.1.2.3</ecNumber>
        </recommendedName>
        <alternativeName>
            <fullName evidence="10">AICAR transformylase</fullName>
        </alternativeName>
    </domain>
    <domain>
        <recommendedName>
            <fullName evidence="10">IMP cyclohydrolase</fullName>
            <ecNumber evidence="10">3.5.4.10</ecNumber>
        </recommendedName>
        <alternativeName>
            <fullName evidence="10">ATIC</fullName>
        </alternativeName>
        <alternativeName>
            <fullName evidence="10">IMP synthase</fullName>
        </alternativeName>
        <alternativeName>
            <fullName evidence="10">Inosinicase</fullName>
        </alternativeName>
    </domain>
</protein>
<dbReference type="RefSeq" id="WP_058438245.1">
    <property type="nucleotide sequence ID" value="NZ_KQ758903.1"/>
</dbReference>
<dbReference type="GO" id="GO:0003937">
    <property type="term" value="F:IMP cyclohydrolase activity"/>
    <property type="evidence" value="ECO:0007669"/>
    <property type="project" value="UniProtKB-UniRule"/>
</dbReference>
<gene>
    <name evidence="10" type="primary">purH</name>
    <name evidence="12" type="ORF">DEALK_04200</name>
</gene>
<dbReference type="FunFam" id="3.40.50.1380:FF:000001">
    <property type="entry name" value="Bifunctional purine biosynthesis protein PurH"/>
    <property type="match status" value="1"/>
</dbReference>
<evidence type="ECO:0000256" key="3">
    <source>
        <dbReference type="ARBA" id="ARBA00007667"/>
    </source>
</evidence>
<dbReference type="Pfam" id="PF02142">
    <property type="entry name" value="MGS"/>
    <property type="match status" value="1"/>
</dbReference>
<dbReference type="EC" id="3.5.4.10" evidence="10"/>
<dbReference type="OrthoDB" id="9802065at2"/>
<dbReference type="InterPro" id="IPR024051">
    <property type="entry name" value="AICAR_Tfase_dup_dom_sf"/>
</dbReference>
<organism evidence="12 13">
    <name type="scientific">Dehalogenimonas alkenigignens</name>
    <dbReference type="NCBI Taxonomy" id="1217799"/>
    <lineage>
        <taxon>Bacteria</taxon>
        <taxon>Bacillati</taxon>
        <taxon>Chloroflexota</taxon>
        <taxon>Dehalococcoidia</taxon>
        <taxon>Dehalococcoidales</taxon>
        <taxon>Dehalococcoidaceae</taxon>
        <taxon>Dehalogenimonas</taxon>
    </lineage>
</organism>
<dbReference type="InterPro" id="IPR002695">
    <property type="entry name" value="PurH-like"/>
</dbReference>
<proteinExistence type="inferred from homology"/>
<dbReference type="Gene3D" id="3.40.140.20">
    <property type="match status" value="2"/>
</dbReference>
<reference evidence="12 13" key="1">
    <citation type="submission" date="2015-06" db="EMBL/GenBank/DDBJ databases">
        <title>Genome sequence of the organohalide-respiring Dehalogenimonas alkenigignens type strain (IP3-3T).</title>
        <authorList>
            <person name="Key T.A."/>
            <person name="Richmond D.P."/>
            <person name="Bowman K.S."/>
            <person name="Cho Y.-J."/>
            <person name="Chun J."/>
            <person name="da Costa M.S."/>
            <person name="Rainey F.A."/>
            <person name="Moe W.M."/>
        </authorList>
    </citation>
    <scope>NUCLEOTIDE SEQUENCE [LARGE SCALE GENOMIC DNA]</scope>
    <source>
        <strain evidence="12 13">IP3-3</strain>
    </source>
</reference>
<keyword evidence="5 10" id="KW-0658">Purine biosynthesis</keyword>
<sequence>MRAILSVSDKTGLEAFAVELGKLGWEIFSTGGTKKSLTQAGVPVHAISDITGFPEILDGRVKTLHPMVHGGILARRDKADHMSQLSENKITPIDMVVVNLYPFVQTVSRAGVSLEEALENIDIGGPAMIRASAKNYPGVIIVTDPADYPLLIEKLRGGGLSPDERKRLAQKAFQHTAMYDTAIAQYLWQGSAGFPDNMTLALKKRYNLRYGENPHQAAAFYAEHRVGAGQNSGITWAEQLWGKELSFNNILDADAAWATATDFEAPTVAIVKHTNPCGLASRDDVAEAYQRAFEGDPVSAYGGIVAVNRTLTAGMAEAMRGTFYEISIAPDYEEAALVILRKRKDLRILKARLPAAETQPALNYRHVKGGLLVQQADALPEDQITLKPVTRRQPTKEEYEDLRFAFRAVKHIKSNAIVLVKDKMLLGMGAGQPNRVTSVDIAVKRAGEKAKGSVMASDAMFPFNDSVLQAAAAGIAAIVQPGGSIRDEDSIKAADENGIAMVVTGVRHFLH</sequence>
<dbReference type="EMBL" id="LFDV01000002">
    <property type="protein sequence ID" value="KTB47575.1"/>
    <property type="molecule type" value="Genomic_DNA"/>
</dbReference>
<evidence type="ECO:0000256" key="8">
    <source>
        <dbReference type="ARBA" id="ARBA00050488"/>
    </source>
</evidence>
<dbReference type="GO" id="GO:0004643">
    <property type="term" value="F:phosphoribosylaminoimidazolecarboxamide formyltransferase activity"/>
    <property type="evidence" value="ECO:0007669"/>
    <property type="project" value="UniProtKB-UniRule"/>
</dbReference>
<keyword evidence="6 10" id="KW-0378">Hydrolase</keyword>
<comment type="domain">
    <text evidence="10">The IMP cyclohydrolase activity resides in the N-terminal region.</text>
</comment>
<dbReference type="PIRSF" id="PIRSF000414">
    <property type="entry name" value="AICARFT_IMPCHas"/>
    <property type="match status" value="1"/>
</dbReference>
<dbReference type="NCBIfam" id="TIGR00355">
    <property type="entry name" value="purH"/>
    <property type="match status" value="1"/>
</dbReference>
<evidence type="ECO:0000256" key="1">
    <source>
        <dbReference type="ARBA" id="ARBA00004844"/>
    </source>
</evidence>
<comment type="pathway">
    <text evidence="1 10">Purine metabolism; IMP biosynthesis via de novo pathway; IMP from 5-formamido-1-(5-phospho-D-ribosyl)imidazole-4-carboxamide: step 1/1.</text>
</comment>
<dbReference type="InterPro" id="IPR016193">
    <property type="entry name" value="Cytidine_deaminase-like"/>
</dbReference>
<accession>A0A0W0GG87</accession>
<evidence type="ECO:0000256" key="10">
    <source>
        <dbReference type="HAMAP-Rule" id="MF_00139"/>
    </source>
</evidence>
<dbReference type="UniPathway" id="UPA00074">
    <property type="reaction ID" value="UER00133"/>
</dbReference>
<comment type="catalytic activity">
    <reaction evidence="9 10">
        <text>IMP + H2O = 5-formamido-1-(5-phospho-D-ribosyl)imidazole-4-carboxamide</text>
        <dbReference type="Rhea" id="RHEA:18445"/>
        <dbReference type="ChEBI" id="CHEBI:15377"/>
        <dbReference type="ChEBI" id="CHEBI:58053"/>
        <dbReference type="ChEBI" id="CHEBI:58467"/>
        <dbReference type="EC" id="3.5.4.10"/>
    </reaction>
</comment>
<comment type="similarity">
    <text evidence="3 10">Belongs to the PurH family.</text>
</comment>
<evidence type="ECO:0000256" key="7">
    <source>
        <dbReference type="ARBA" id="ARBA00023268"/>
    </source>
</evidence>
<feature type="domain" description="MGS-like" evidence="11">
    <location>
        <begin position="1"/>
        <end position="143"/>
    </location>
</feature>
<dbReference type="FunFam" id="3.40.140.20:FF:000001">
    <property type="entry name" value="Bifunctional purine biosynthesis protein PurH"/>
    <property type="match status" value="1"/>
</dbReference>
<dbReference type="PROSITE" id="PS51855">
    <property type="entry name" value="MGS"/>
    <property type="match status" value="1"/>
</dbReference>
<dbReference type="CDD" id="cd01421">
    <property type="entry name" value="IMPCH"/>
    <property type="match status" value="1"/>
</dbReference>
<evidence type="ECO:0000313" key="12">
    <source>
        <dbReference type="EMBL" id="KTB47575.1"/>
    </source>
</evidence>
<dbReference type="InterPro" id="IPR036914">
    <property type="entry name" value="MGS-like_dom_sf"/>
</dbReference>
<dbReference type="Gene3D" id="3.40.50.1380">
    <property type="entry name" value="Methylglyoxal synthase-like domain"/>
    <property type="match status" value="1"/>
</dbReference>
<evidence type="ECO:0000256" key="4">
    <source>
        <dbReference type="ARBA" id="ARBA00022679"/>
    </source>
</evidence>
<dbReference type="SMART" id="SM00798">
    <property type="entry name" value="AICARFT_IMPCHas"/>
    <property type="match status" value="1"/>
</dbReference>
<dbReference type="SUPFAM" id="SSF53927">
    <property type="entry name" value="Cytidine deaminase-like"/>
    <property type="match status" value="1"/>
</dbReference>
<evidence type="ECO:0000256" key="6">
    <source>
        <dbReference type="ARBA" id="ARBA00022801"/>
    </source>
</evidence>
<dbReference type="EC" id="2.1.2.3" evidence="10"/>
<evidence type="ECO:0000256" key="2">
    <source>
        <dbReference type="ARBA" id="ARBA00004954"/>
    </source>
</evidence>
<dbReference type="Pfam" id="PF01808">
    <property type="entry name" value="AICARFT_IMPCHas"/>
    <property type="match status" value="1"/>
</dbReference>
<dbReference type="PANTHER" id="PTHR11692">
    <property type="entry name" value="BIFUNCTIONAL PURINE BIOSYNTHESIS PROTEIN PURH"/>
    <property type="match status" value="1"/>
</dbReference>
<keyword evidence="7 10" id="KW-0511">Multifunctional enzyme</keyword>
<dbReference type="STRING" id="1217799.DEALK_04200"/>
<comment type="catalytic activity">
    <reaction evidence="8 10">
        <text>(6R)-10-formyltetrahydrofolate + 5-amino-1-(5-phospho-beta-D-ribosyl)imidazole-4-carboxamide = 5-formamido-1-(5-phospho-D-ribosyl)imidazole-4-carboxamide + (6S)-5,6,7,8-tetrahydrofolate</text>
        <dbReference type="Rhea" id="RHEA:22192"/>
        <dbReference type="ChEBI" id="CHEBI:57453"/>
        <dbReference type="ChEBI" id="CHEBI:58467"/>
        <dbReference type="ChEBI" id="CHEBI:58475"/>
        <dbReference type="ChEBI" id="CHEBI:195366"/>
        <dbReference type="EC" id="2.1.2.3"/>
    </reaction>
</comment>
<dbReference type="NCBIfam" id="NF002049">
    <property type="entry name" value="PRK00881.1"/>
    <property type="match status" value="1"/>
</dbReference>
<comment type="caution">
    <text evidence="12">The sequence shown here is derived from an EMBL/GenBank/DDBJ whole genome shotgun (WGS) entry which is preliminary data.</text>
</comment>
<keyword evidence="4 10" id="KW-0808">Transferase</keyword>
<evidence type="ECO:0000259" key="11">
    <source>
        <dbReference type="PROSITE" id="PS51855"/>
    </source>
</evidence>
<dbReference type="PANTHER" id="PTHR11692:SF0">
    <property type="entry name" value="BIFUNCTIONAL PURINE BIOSYNTHESIS PROTEIN ATIC"/>
    <property type="match status" value="1"/>
</dbReference>
<dbReference type="InterPro" id="IPR011607">
    <property type="entry name" value="MGS-like_dom"/>
</dbReference>
<keyword evidence="13" id="KW-1185">Reference proteome</keyword>
<dbReference type="SMART" id="SM00851">
    <property type="entry name" value="MGS"/>
    <property type="match status" value="1"/>
</dbReference>
<name>A0A0W0GG87_9CHLR</name>
<evidence type="ECO:0000256" key="9">
    <source>
        <dbReference type="ARBA" id="ARBA00050687"/>
    </source>
</evidence>
<dbReference type="HAMAP" id="MF_00139">
    <property type="entry name" value="PurH"/>
    <property type="match status" value="1"/>
</dbReference>
<evidence type="ECO:0000313" key="13">
    <source>
        <dbReference type="Proteomes" id="UP000053947"/>
    </source>
</evidence>
<dbReference type="AlphaFoldDB" id="A0A0W0GG87"/>
<dbReference type="SUPFAM" id="SSF52335">
    <property type="entry name" value="Methylglyoxal synthase-like"/>
    <property type="match status" value="1"/>
</dbReference>
<dbReference type="GO" id="GO:0006189">
    <property type="term" value="P:'de novo' IMP biosynthetic process"/>
    <property type="evidence" value="ECO:0007669"/>
    <property type="project" value="UniProtKB-UniRule"/>
</dbReference>
<dbReference type="PATRIC" id="fig|1217799.6.peg.436"/>
<comment type="pathway">
    <text evidence="2 10">Purine metabolism; IMP biosynthesis via de novo pathway; 5-formamido-1-(5-phospho-D-ribosyl)imidazole-4-carboxamide from 5-amino-1-(5-phospho-D-ribosyl)imidazole-4-carboxamide (10-formyl THF route): step 1/1.</text>
</comment>